<dbReference type="Proteomes" id="UP000324222">
    <property type="component" value="Unassembled WGS sequence"/>
</dbReference>
<evidence type="ECO:0000256" key="2">
    <source>
        <dbReference type="SAM" id="Phobius"/>
    </source>
</evidence>
<sequence length="315" mass="33497">MVLGSEVVKVERITLKEKEMRNAFLIGTKDQHYTFFVSTSGECDKWVEFLYDFAEASHVGDFGSCDPSSVALFLFCWCQRACFDQRTGPDWFSYLNLVMVGDSWRAIDGLVVRLCFGTFGGSSDAGAALGLGSRFFLVTQPYSSSCLPEGGWGSEGRFGLMGWGEGASPSLPLPRTSSSSLSSSSSSSSSSFSPSSSSSSSSSSSPATSWCASSLFLGFSSFGSGSACFFSLCWTVVVSVVVLFHFHYSLCSCAGLCSPRLSAMLWCLRLMVGGVPVVQWNHVCFGIRGVSKCMGSNSVHGPSVGWASSLGATVS</sequence>
<accession>A0A5B7EVS5</accession>
<evidence type="ECO:0008006" key="5">
    <source>
        <dbReference type="Google" id="ProtNLM"/>
    </source>
</evidence>
<evidence type="ECO:0000313" key="3">
    <source>
        <dbReference type="EMBL" id="MPC38831.1"/>
    </source>
</evidence>
<keyword evidence="4" id="KW-1185">Reference proteome</keyword>
<evidence type="ECO:0000313" key="4">
    <source>
        <dbReference type="Proteomes" id="UP000324222"/>
    </source>
</evidence>
<proteinExistence type="predicted"/>
<organism evidence="3 4">
    <name type="scientific">Portunus trituberculatus</name>
    <name type="common">Swimming crab</name>
    <name type="synonym">Neptunus trituberculatus</name>
    <dbReference type="NCBI Taxonomy" id="210409"/>
    <lineage>
        <taxon>Eukaryota</taxon>
        <taxon>Metazoa</taxon>
        <taxon>Ecdysozoa</taxon>
        <taxon>Arthropoda</taxon>
        <taxon>Crustacea</taxon>
        <taxon>Multicrustacea</taxon>
        <taxon>Malacostraca</taxon>
        <taxon>Eumalacostraca</taxon>
        <taxon>Eucarida</taxon>
        <taxon>Decapoda</taxon>
        <taxon>Pleocyemata</taxon>
        <taxon>Brachyura</taxon>
        <taxon>Eubrachyura</taxon>
        <taxon>Portunoidea</taxon>
        <taxon>Portunidae</taxon>
        <taxon>Portuninae</taxon>
        <taxon>Portunus</taxon>
    </lineage>
</organism>
<comment type="caution">
    <text evidence="3">The sequence shown here is derived from an EMBL/GenBank/DDBJ whole genome shotgun (WGS) entry which is preliminary data.</text>
</comment>
<dbReference type="OrthoDB" id="6352251at2759"/>
<dbReference type="AlphaFoldDB" id="A0A5B7EVS5"/>
<keyword evidence="2" id="KW-1133">Transmembrane helix</keyword>
<feature type="transmembrane region" description="Helical" evidence="2">
    <location>
        <begin position="227"/>
        <end position="248"/>
    </location>
</feature>
<protein>
    <recommendedName>
        <fullName evidence="5">PH domain-containing protein</fullName>
    </recommendedName>
</protein>
<evidence type="ECO:0000256" key="1">
    <source>
        <dbReference type="SAM" id="MobiDB-lite"/>
    </source>
</evidence>
<keyword evidence="2" id="KW-0472">Membrane</keyword>
<keyword evidence="2" id="KW-0812">Transmembrane</keyword>
<gene>
    <name evidence="3" type="ORF">E2C01_032348</name>
</gene>
<dbReference type="SUPFAM" id="SSF50729">
    <property type="entry name" value="PH domain-like"/>
    <property type="match status" value="1"/>
</dbReference>
<reference evidence="3 4" key="1">
    <citation type="submission" date="2019-05" db="EMBL/GenBank/DDBJ databases">
        <title>Another draft genome of Portunus trituberculatus and its Hox gene families provides insights of decapod evolution.</title>
        <authorList>
            <person name="Jeong J.-H."/>
            <person name="Song I."/>
            <person name="Kim S."/>
            <person name="Choi T."/>
            <person name="Kim D."/>
            <person name="Ryu S."/>
            <person name="Kim W."/>
        </authorList>
    </citation>
    <scope>NUCLEOTIDE SEQUENCE [LARGE SCALE GENOMIC DNA]</scope>
    <source>
        <tissue evidence="3">Muscle</tissue>
    </source>
</reference>
<feature type="region of interest" description="Disordered" evidence="1">
    <location>
        <begin position="171"/>
        <end position="205"/>
    </location>
</feature>
<dbReference type="EMBL" id="VSRR010004183">
    <property type="protein sequence ID" value="MPC38831.1"/>
    <property type="molecule type" value="Genomic_DNA"/>
</dbReference>
<name>A0A5B7EVS5_PORTR</name>